<accession>A0A438IA31</accession>
<comment type="caution">
    <text evidence="3">The sequence shown here is derived from an EMBL/GenBank/DDBJ whole genome shotgun (WGS) entry which is preliminary data.</text>
</comment>
<protein>
    <submittedName>
        <fullName evidence="3">Beta-glucosidase 24</fullName>
    </submittedName>
</protein>
<dbReference type="InterPro" id="IPR001360">
    <property type="entry name" value="Glyco_hydro_1"/>
</dbReference>
<dbReference type="Proteomes" id="UP000288805">
    <property type="component" value="Unassembled WGS sequence"/>
</dbReference>
<reference evidence="3 4" key="1">
    <citation type="journal article" date="2018" name="PLoS Genet.">
        <title>Population sequencing reveals clonal diversity and ancestral inbreeding in the grapevine cultivar Chardonnay.</title>
        <authorList>
            <person name="Roach M.J."/>
            <person name="Johnson D.L."/>
            <person name="Bohlmann J."/>
            <person name="van Vuuren H.J."/>
            <person name="Jones S.J."/>
            <person name="Pretorius I.S."/>
            <person name="Schmidt S.A."/>
            <person name="Borneman A.R."/>
        </authorList>
    </citation>
    <scope>NUCLEOTIDE SEQUENCE [LARGE SCALE GENOMIC DNA]</scope>
    <source>
        <strain evidence="4">cv. Chardonnay</strain>
        <tissue evidence="3">Leaf</tissue>
    </source>
</reference>
<dbReference type="InterPro" id="IPR017853">
    <property type="entry name" value="GH"/>
</dbReference>
<dbReference type="EMBL" id="QGNW01000128">
    <property type="protein sequence ID" value="RVW93575.1"/>
    <property type="molecule type" value="Genomic_DNA"/>
</dbReference>
<evidence type="ECO:0000256" key="2">
    <source>
        <dbReference type="RuleBase" id="RU003690"/>
    </source>
</evidence>
<dbReference type="GO" id="GO:0004553">
    <property type="term" value="F:hydrolase activity, hydrolyzing O-glycosyl compounds"/>
    <property type="evidence" value="ECO:0007669"/>
    <property type="project" value="InterPro"/>
</dbReference>
<dbReference type="GO" id="GO:0005975">
    <property type="term" value="P:carbohydrate metabolic process"/>
    <property type="evidence" value="ECO:0007669"/>
    <property type="project" value="InterPro"/>
</dbReference>
<evidence type="ECO:0000313" key="4">
    <source>
        <dbReference type="Proteomes" id="UP000288805"/>
    </source>
</evidence>
<dbReference type="FunFam" id="3.20.20.80:FF:000548">
    <property type="entry name" value="Uncharacterized protein"/>
    <property type="match status" value="1"/>
</dbReference>
<proteinExistence type="inferred from homology"/>
<dbReference type="Gene3D" id="3.20.20.80">
    <property type="entry name" value="Glycosidases"/>
    <property type="match status" value="1"/>
</dbReference>
<dbReference type="SUPFAM" id="SSF51445">
    <property type="entry name" value="(Trans)glycosidases"/>
    <property type="match status" value="1"/>
</dbReference>
<dbReference type="AlphaFoldDB" id="A0A438IA31"/>
<comment type="similarity">
    <text evidence="1 2">Belongs to the glycosyl hydrolase 1 family.</text>
</comment>
<evidence type="ECO:0000313" key="3">
    <source>
        <dbReference type="EMBL" id="RVW93575.1"/>
    </source>
</evidence>
<dbReference type="PANTHER" id="PTHR10353">
    <property type="entry name" value="GLYCOSYL HYDROLASE"/>
    <property type="match status" value="1"/>
</dbReference>
<dbReference type="PANTHER" id="PTHR10353:SF318">
    <property type="entry name" value="BETA-GLUCOSIDASE 31-RELATED"/>
    <property type="match status" value="1"/>
</dbReference>
<organism evidence="3 4">
    <name type="scientific">Vitis vinifera</name>
    <name type="common">Grape</name>
    <dbReference type="NCBI Taxonomy" id="29760"/>
    <lineage>
        <taxon>Eukaryota</taxon>
        <taxon>Viridiplantae</taxon>
        <taxon>Streptophyta</taxon>
        <taxon>Embryophyta</taxon>
        <taxon>Tracheophyta</taxon>
        <taxon>Spermatophyta</taxon>
        <taxon>Magnoliopsida</taxon>
        <taxon>eudicotyledons</taxon>
        <taxon>Gunneridae</taxon>
        <taxon>Pentapetalae</taxon>
        <taxon>rosids</taxon>
        <taxon>Vitales</taxon>
        <taxon>Vitaceae</taxon>
        <taxon>Viteae</taxon>
        <taxon>Vitis</taxon>
    </lineage>
</organism>
<sequence>MTCYCMIDKDDLRDFSELCFKDFGDRVKHWITLKKPWTFSLGAYDQGGLVPGRCSKWVNEACEAGNSATEPYIVAPHMLLSHAAAVKVYKAKYRSSQQGKIGVTLICHWMVPYSNQTADKKAAKRAFNFMFGWFMDPLTYGDHPHSMHILAGNRLPNFTFEQSMLVKGSFDFLLIELLHNKLCS</sequence>
<dbReference type="Pfam" id="PF00232">
    <property type="entry name" value="Glyco_hydro_1"/>
    <property type="match status" value="1"/>
</dbReference>
<name>A0A438IA31_VITVI</name>
<gene>
    <name evidence="3" type="primary">BGLU24_2</name>
    <name evidence="3" type="ORF">CK203_028951</name>
</gene>
<evidence type="ECO:0000256" key="1">
    <source>
        <dbReference type="ARBA" id="ARBA00010838"/>
    </source>
</evidence>